<dbReference type="InterPro" id="IPR013324">
    <property type="entry name" value="RNA_pol_sigma_r3/r4-like"/>
</dbReference>
<evidence type="ECO:0000259" key="5">
    <source>
        <dbReference type="Pfam" id="PF04542"/>
    </source>
</evidence>
<dbReference type="InterPro" id="IPR007627">
    <property type="entry name" value="RNA_pol_sigma70_r2"/>
</dbReference>
<dbReference type="InterPro" id="IPR036388">
    <property type="entry name" value="WH-like_DNA-bd_sf"/>
</dbReference>
<dbReference type="Proteomes" id="UP001139450">
    <property type="component" value="Unassembled WGS sequence"/>
</dbReference>
<dbReference type="Gene3D" id="1.10.10.10">
    <property type="entry name" value="Winged helix-like DNA-binding domain superfamily/Winged helix DNA-binding domain"/>
    <property type="match status" value="1"/>
</dbReference>
<evidence type="ECO:0000256" key="1">
    <source>
        <dbReference type="ARBA" id="ARBA00010641"/>
    </source>
</evidence>
<feature type="domain" description="RNA polymerase sigma-70 region 2" evidence="5">
    <location>
        <begin position="28"/>
        <end position="93"/>
    </location>
</feature>
<dbReference type="AlphaFoldDB" id="A0A9X1X6X1"/>
<organism evidence="7 8">
    <name type="scientific">Mucilaginibacter straminoryzae</name>
    <dbReference type="NCBI Taxonomy" id="2932774"/>
    <lineage>
        <taxon>Bacteria</taxon>
        <taxon>Pseudomonadati</taxon>
        <taxon>Bacteroidota</taxon>
        <taxon>Sphingobacteriia</taxon>
        <taxon>Sphingobacteriales</taxon>
        <taxon>Sphingobacteriaceae</taxon>
        <taxon>Mucilaginibacter</taxon>
    </lineage>
</organism>
<dbReference type="SUPFAM" id="SSF88659">
    <property type="entry name" value="Sigma3 and sigma4 domains of RNA polymerase sigma factors"/>
    <property type="match status" value="1"/>
</dbReference>
<evidence type="ECO:0000256" key="3">
    <source>
        <dbReference type="ARBA" id="ARBA00023082"/>
    </source>
</evidence>
<gene>
    <name evidence="7" type="ORF">MUY27_19960</name>
</gene>
<evidence type="ECO:0000313" key="8">
    <source>
        <dbReference type="Proteomes" id="UP001139450"/>
    </source>
</evidence>
<dbReference type="InterPro" id="IPR014327">
    <property type="entry name" value="RNA_pol_sigma70_bacteroid"/>
</dbReference>
<dbReference type="Pfam" id="PF04542">
    <property type="entry name" value="Sigma70_r2"/>
    <property type="match status" value="1"/>
</dbReference>
<evidence type="ECO:0000256" key="2">
    <source>
        <dbReference type="ARBA" id="ARBA00023015"/>
    </source>
</evidence>
<dbReference type="Gene3D" id="1.10.1740.10">
    <property type="match status" value="1"/>
</dbReference>
<evidence type="ECO:0000313" key="7">
    <source>
        <dbReference type="EMBL" id="MCJ8212003.1"/>
    </source>
</evidence>
<dbReference type="SUPFAM" id="SSF88946">
    <property type="entry name" value="Sigma2 domain of RNA polymerase sigma factors"/>
    <property type="match status" value="1"/>
</dbReference>
<dbReference type="NCBIfam" id="TIGR02937">
    <property type="entry name" value="sigma70-ECF"/>
    <property type="match status" value="1"/>
</dbReference>
<dbReference type="CDD" id="cd06171">
    <property type="entry name" value="Sigma70_r4"/>
    <property type="match status" value="1"/>
</dbReference>
<dbReference type="InterPro" id="IPR014284">
    <property type="entry name" value="RNA_pol_sigma-70_dom"/>
</dbReference>
<dbReference type="NCBIfam" id="TIGR02985">
    <property type="entry name" value="Sig70_bacteroi1"/>
    <property type="match status" value="1"/>
</dbReference>
<protein>
    <submittedName>
        <fullName evidence="7">RNA polymerase sigma-70 factor</fullName>
    </submittedName>
</protein>
<keyword evidence="2" id="KW-0805">Transcription regulation</keyword>
<comment type="caution">
    <text evidence="7">The sequence shown here is derived from an EMBL/GenBank/DDBJ whole genome shotgun (WGS) entry which is preliminary data.</text>
</comment>
<dbReference type="Pfam" id="PF08281">
    <property type="entry name" value="Sigma70_r4_2"/>
    <property type="match status" value="1"/>
</dbReference>
<feature type="domain" description="RNA polymerase sigma factor 70 region 4 type 2" evidence="6">
    <location>
        <begin position="126"/>
        <end position="176"/>
    </location>
</feature>
<dbReference type="PANTHER" id="PTHR43133">
    <property type="entry name" value="RNA POLYMERASE ECF-TYPE SIGMA FACTO"/>
    <property type="match status" value="1"/>
</dbReference>
<comment type="similarity">
    <text evidence="1">Belongs to the sigma-70 factor family. ECF subfamily.</text>
</comment>
<dbReference type="RefSeq" id="WP_245133163.1">
    <property type="nucleotide sequence ID" value="NZ_JALJEJ010000016.1"/>
</dbReference>
<evidence type="ECO:0000259" key="6">
    <source>
        <dbReference type="Pfam" id="PF08281"/>
    </source>
</evidence>
<dbReference type="InterPro" id="IPR013249">
    <property type="entry name" value="RNA_pol_sigma70_r4_t2"/>
</dbReference>
<keyword evidence="3" id="KW-0731">Sigma factor</keyword>
<dbReference type="EMBL" id="JALJEJ010000016">
    <property type="protein sequence ID" value="MCJ8212003.1"/>
    <property type="molecule type" value="Genomic_DNA"/>
</dbReference>
<dbReference type="PANTHER" id="PTHR43133:SF46">
    <property type="entry name" value="RNA POLYMERASE SIGMA-70 FACTOR ECF SUBFAMILY"/>
    <property type="match status" value="1"/>
</dbReference>
<dbReference type="GO" id="GO:0006352">
    <property type="term" value="P:DNA-templated transcription initiation"/>
    <property type="evidence" value="ECO:0007669"/>
    <property type="project" value="InterPro"/>
</dbReference>
<evidence type="ECO:0000256" key="4">
    <source>
        <dbReference type="ARBA" id="ARBA00023163"/>
    </source>
</evidence>
<reference evidence="7" key="1">
    <citation type="submission" date="2022-04" db="EMBL/GenBank/DDBJ databases">
        <title>Mucilaginibacter sp. RS28 isolated from freshwater.</title>
        <authorList>
            <person name="Ko S.-R."/>
        </authorList>
    </citation>
    <scope>NUCLEOTIDE SEQUENCE</scope>
    <source>
        <strain evidence="7">RS28</strain>
    </source>
</reference>
<dbReference type="InterPro" id="IPR013325">
    <property type="entry name" value="RNA_pol_sigma_r2"/>
</dbReference>
<proteinExistence type="inferred from homology"/>
<accession>A0A9X1X6X1</accession>
<dbReference type="GO" id="GO:0003677">
    <property type="term" value="F:DNA binding"/>
    <property type="evidence" value="ECO:0007669"/>
    <property type="project" value="InterPro"/>
</dbReference>
<sequence length="191" mass="22871">MADYKRLEETELMELLRQDSMGAFREIYLRYWKSLYKEAYKRLKDSESAEEVVQDIFTALWNRRQVISLSHGLEGYLYTSVGYRVIDRYRRNALQQRFREAMQVTQNEADYSTEQTILVKDLQLHIDQVIEKLPERCRSVYELSRVHHKTNKEIAKELAISEKTVENQLTKALKKLRLSLNHYISIILIFF</sequence>
<dbReference type="InterPro" id="IPR039425">
    <property type="entry name" value="RNA_pol_sigma-70-like"/>
</dbReference>
<keyword evidence="8" id="KW-1185">Reference proteome</keyword>
<dbReference type="GO" id="GO:0016987">
    <property type="term" value="F:sigma factor activity"/>
    <property type="evidence" value="ECO:0007669"/>
    <property type="project" value="UniProtKB-KW"/>
</dbReference>
<name>A0A9X1X6X1_9SPHI</name>
<keyword evidence="4" id="KW-0804">Transcription</keyword>